<evidence type="ECO:0000313" key="3">
    <source>
        <dbReference type="Proteomes" id="UP000298061"/>
    </source>
</evidence>
<feature type="region of interest" description="Disordered" evidence="1">
    <location>
        <begin position="49"/>
        <end position="80"/>
    </location>
</feature>
<protein>
    <submittedName>
        <fullName evidence="2">Uncharacterized protein</fullName>
    </submittedName>
</protein>
<accession>A0A4Y9ZYC4</accession>
<comment type="caution">
    <text evidence="2">The sequence shown here is derived from an EMBL/GenBank/DDBJ whole genome shotgun (WGS) entry which is preliminary data.</text>
</comment>
<proteinExistence type="predicted"/>
<gene>
    <name evidence="2" type="ORF">EWM64_g4922</name>
</gene>
<evidence type="ECO:0000313" key="2">
    <source>
        <dbReference type="EMBL" id="TFY79087.1"/>
    </source>
</evidence>
<dbReference type="AlphaFoldDB" id="A0A4Y9ZYC4"/>
<organism evidence="2 3">
    <name type="scientific">Hericium alpestre</name>
    <dbReference type="NCBI Taxonomy" id="135208"/>
    <lineage>
        <taxon>Eukaryota</taxon>
        <taxon>Fungi</taxon>
        <taxon>Dikarya</taxon>
        <taxon>Basidiomycota</taxon>
        <taxon>Agaricomycotina</taxon>
        <taxon>Agaricomycetes</taxon>
        <taxon>Russulales</taxon>
        <taxon>Hericiaceae</taxon>
        <taxon>Hericium</taxon>
    </lineage>
</organism>
<keyword evidence="3" id="KW-1185">Reference proteome</keyword>
<feature type="region of interest" description="Disordered" evidence="1">
    <location>
        <begin position="161"/>
        <end position="186"/>
    </location>
</feature>
<name>A0A4Y9ZYC4_9AGAM</name>
<feature type="compositionally biased region" description="Polar residues" evidence="1">
    <location>
        <begin position="161"/>
        <end position="170"/>
    </location>
</feature>
<dbReference type="Proteomes" id="UP000298061">
    <property type="component" value="Unassembled WGS sequence"/>
</dbReference>
<dbReference type="EMBL" id="SFCI01000562">
    <property type="protein sequence ID" value="TFY79087.1"/>
    <property type="molecule type" value="Genomic_DNA"/>
</dbReference>
<evidence type="ECO:0000256" key="1">
    <source>
        <dbReference type="SAM" id="MobiDB-lite"/>
    </source>
</evidence>
<reference evidence="2 3" key="1">
    <citation type="submission" date="2019-02" db="EMBL/GenBank/DDBJ databases">
        <title>Genome sequencing of the rare red list fungi Hericium alpestre (H. flagellum).</title>
        <authorList>
            <person name="Buettner E."/>
            <person name="Kellner H."/>
        </authorList>
    </citation>
    <scope>NUCLEOTIDE SEQUENCE [LARGE SCALE GENOMIC DNA]</scope>
    <source>
        <strain evidence="2 3">DSM 108284</strain>
    </source>
</reference>
<sequence>MSDDAHRVLVLHEDCLSVSKVLVTPKGAITKPILFEILAHSSTVVKQEDVKHKDEPAAETGARKVTKRALSKGADPSTPRAVQKVAAERASGDAAVEGTSSLSGTCTCVCGVTKARPGMRVNATPGPSNTRPVSRSPFEDLGLHISQSHYEEFLQRLNSLPTSIQGSVTEPESDDESVPAKKPRSE</sequence>